<keyword evidence="3" id="KW-1185">Reference proteome</keyword>
<dbReference type="InterPro" id="IPR050588">
    <property type="entry name" value="WNK_Ser-Thr_kinase"/>
</dbReference>
<dbReference type="AlphaFoldDB" id="B7Q9I7"/>
<dbReference type="SUPFAM" id="SSF56112">
    <property type="entry name" value="Protein kinase-like (PK-like)"/>
    <property type="match status" value="1"/>
</dbReference>
<evidence type="ECO:0000313" key="1">
    <source>
        <dbReference type="EMBL" id="EEC15509.1"/>
    </source>
</evidence>
<dbReference type="EMBL" id="ABJB010667257">
    <property type="status" value="NOT_ANNOTATED_CDS"/>
    <property type="molecule type" value="Genomic_DNA"/>
</dbReference>
<dbReference type="PaxDb" id="6945-B7Q9I7"/>
<keyword evidence="1" id="KW-0723">Serine/threonine-protein kinase</keyword>
<dbReference type="OrthoDB" id="4062651at2759"/>
<dbReference type="PANTHER" id="PTHR13902">
    <property type="entry name" value="SERINE/THREONINE-PROTEIN KINASE WNK WITH NO LYSINE -RELATED"/>
    <property type="match status" value="1"/>
</dbReference>
<dbReference type="VEuPathDB" id="VectorBase:ISCP_002546"/>
<dbReference type="GO" id="GO:0004674">
    <property type="term" value="F:protein serine/threonine kinase activity"/>
    <property type="evidence" value="ECO:0007669"/>
    <property type="project" value="UniProtKB-KW"/>
</dbReference>
<sequence>ERAAASLTAEEDVQARDTSPDGRFLKFEEEIGRGSFKTVYKGLDTATGVAVAWCELQVGGVPFFSSTRKMAEHKCRIYFPFSADFLLPRVNCVIGTNCVVAVALAVSGVIAAGF</sequence>
<dbReference type="EMBL" id="ABJB010054537">
    <property type="status" value="NOT_ANNOTATED_CDS"/>
    <property type="molecule type" value="Genomic_DNA"/>
</dbReference>
<feature type="non-terminal residue" evidence="1">
    <location>
        <position position="1"/>
    </location>
</feature>
<protein>
    <submittedName>
        <fullName evidence="1 2">Serine/threonine protein kinase wnk 1,3,4, putative</fullName>
    </submittedName>
</protein>
<reference evidence="1 3" key="1">
    <citation type="submission" date="2008-03" db="EMBL/GenBank/DDBJ databases">
        <title>Annotation of Ixodes scapularis.</title>
        <authorList>
            <consortium name="Ixodes scapularis Genome Project Consortium"/>
            <person name="Caler E."/>
            <person name="Hannick L.I."/>
            <person name="Bidwell S."/>
            <person name="Joardar V."/>
            <person name="Thiagarajan M."/>
            <person name="Amedeo P."/>
            <person name="Galinsky K.J."/>
            <person name="Schobel S."/>
            <person name="Inman J."/>
            <person name="Hostetler J."/>
            <person name="Miller J."/>
            <person name="Hammond M."/>
            <person name="Megy K."/>
            <person name="Lawson D."/>
            <person name="Kodira C."/>
            <person name="Sutton G."/>
            <person name="Meyer J."/>
            <person name="Hill C.A."/>
            <person name="Birren B."/>
            <person name="Nene V."/>
            <person name="Collins F."/>
            <person name="Alarcon-Chaidez F."/>
            <person name="Wikel S."/>
            <person name="Strausberg R."/>
        </authorList>
    </citation>
    <scope>NUCLEOTIDE SEQUENCE [LARGE SCALE GENOMIC DNA]</scope>
    <source>
        <strain evidence="3">Wikel</strain>
        <strain evidence="1">Wikel colony</strain>
    </source>
</reference>
<dbReference type="HOGENOM" id="CLU_2127237_0_0_1"/>
<keyword evidence="1" id="KW-0418">Kinase</keyword>
<name>B7Q9I7_IXOSC</name>
<gene>
    <name evidence="1" type="ORF">IscW_ISCW011450</name>
</gene>
<dbReference type="Proteomes" id="UP000001555">
    <property type="component" value="Unassembled WGS sequence"/>
</dbReference>
<proteinExistence type="predicted"/>
<dbReference type="EMBL" id="ABJB010587785">
    <property type="status" value="NOT_ANNOTATED_CDS"/>
    <property type="molecule type" value="Genomic_DNA"/>
</dbReference>
<dbReference type="Gene3D" id="3.30.200.20">
    <property type="entry name" value="Phosphorylase Kinase, domain 1"/>
    <property type="match status" value="1"/>
</dbReference>
<reference evidence="2" key="2">
    <citation type="submission" date="2020-05" db="UniProtKB">
        <authorList>
            <consortium name="EnsemblMetazoa"/>
        </authorList>
    </citation>
    <scope>IDENTIFICATION</scope>
    <source>
        <strain evidence="2">wikel</strain>
    </source>
</reference>
<dbReference type="EMBL" id="DS889189">
    <property type="protein sequence ID" value="EEC15509.1"/>
    <property type="molecule type" value="Genomic_DNA"/>
</dbReference>
<feature type="non-terminal residue" evidence="1">
    <location>
        <position position="114"/>
    </location>
</feature>
<evidence type="ECO:0000313" key="2">
    <source>
        <dbReference type="EnsemblMetazoa" id="ISCW011450-PA"/>
    </source>
</evidence>
<organism>
    <name type="scientific">Ixodes scapularis</name>
    <name type="common">Black-legged tick</name>
    <name type="synonym">Deer tick</name>
    <dbReference type="NCBI Taxonomy" id="6945"/>
    <lineage>
        <taxon>Eukaryota</taxon>
        <taxon>Metazoa</taxon>
        <taxon>Ecdysozoa</taxon>
        <taxon>Arthropoda</taxon>
        <taxon>Chelicerata</taxon>
        <taxon>Arachnida</taxon>
        <taxon>Acari</taxon>
        <taxon>Parasitiformes</taxon>
        <taxon>Ixodida</taxon>
        <taxon>Ixodoidea</taxon>
        <taxon>Ixodidae</taxon>
        <taxon>Ixodinae</taxon>
        <taxon>Ixodes</taxon>
    </lineage>
</organism>
<dbReference type="STRING" id="6945.B7Q9I7"/>
<dbReference type="VEuPathDB" id="VectorBase:ISCW011450"/>
<dbReference type="InterPro" id="IPR011009">
    <property type="entry name" value="Kinase-like_dom_sf"/>
</dbReference>
<dbReference type="EMBL" id="ABJB010933365">
    <property type="status" value="NOT_ANNOTATED_CDS"/>
    <property type="molecule type" value="Genomic_DNA"/>
</dbReference>
<keyword evidence="1" id="KW-0808">Transferase</keyword>
<accession>B7Q9I7</accession>
<evidence type="ECO:0000313" key="3">
    <source>
        <dbReference type="Proteomes" id="UP000001555"/>
    </source>
</evidence>
<dbReference type="EnsemblMetazoa" id="ISCW011450-RA">
    <property type="protein sequence ID" value="ISCW011450-PA"/>
    <property type="gene ID" value="ISCW011450"/>
</dbReference>